<evidence type="ECO:0000313" key="2">
    <source>
        <dbReference type="Proteomes" id="UP000245207"/>
    </source>
</evidence>
<accession>A0A2U1Q341</accession>
<organism evidence="1 2">
    <name type="scientific">Artemisia annua</name>
    <name type="common">Sweet wormwood</name>
    <dbReference type="NCBI Taxonomy" id="35608"/>
    <lineage>
        <taxon>Eukaryota</taxon>
        <taxon>Viridiplantae</taxon>
        <taxon>Streptophyta</taxon>
        <taxon>Embryophyta</taxon>
        <taxon>Tracheophyta</taxon>
        <taxon>Spermatophyta</taxon>
        <taxon>Magnoliopsida</taxon>
        <taxon>eudicotyledons</taxon>
        <taxon>Gunneridae</taxon>
        <taxon>Pentapetalae</taxon>
        <taxon>asterids</taxon>
        <taxon>campanulids</taxon>
        <taxon>Asterales</taxon>
        <taxon>Asteraceae</taxon>
        <taxon>Asteroideae</taxon>
        <taxon>Anthemideae</taxon>
        <taxon>Artemisiinae</taxon>
        <taxon>Artemisia</taxon>
    </lineage>
</organism>
<reference evidence="1 2" key="1">
    <citation type="journal article" date="2018" name="Mol. Plant">
        <title>The genome of Artemisia annua provides insight into the evolution of Asteraceae family and artemisinin biosynthesis.</title>
        <authorList>
            <person name="Shen Q."/>
            <person name="Zhang L."/>
            <person name="Liao Z."/>
            <person name="Wang S."/>
            <person name="Yan T."/>
            <person name="Shi P."/>
            <person name="Liu M."/>
            <person name="Fu X."/>
            <person name="Pan Q."/>
            <person name="Wang Y."/>
            <person name="Lv Z."/>
            <person name="Lu X."/>
            <person name="Zhang F."/>
            <person name="Jiang W."/>
            <person name="Ma Y."/>
            <person name="Chen M."/>
            <person name="Hao X."/>
            <person name="Li L."/>
            <person name="Tang Y."/>
            <person name="Lv G."/>
            <person name="Zhou Y."/>
            <person name="Sun X."/>
            <person name="Brodelius P.E."/>
            <person name="Rose J.K.C."/>
            <person name="Tang K."/>
        </authorList>
    </citation>
    <scope>NUCLEOTIDE SEQUENCE [LARGE SCALE GENOMIC DNA]</scope>
    <source>
        <strain evidence="2">cv. Huhao1</strain>
        <tissue evidence="1">Leaf</tissue>
    </source>
</reference>
<dbReference type="Proteomes" id="UP000245207">
    <property type="component" value="Unassembled WGS sequence"/>
</dbReference>
<gene>
    <name evidence="1" type="ORF">CTI12_AA080390</name>
</gene>
<dbReference type="EMBL" id="PKPP01000467">
    <property type="protein sequence ID" value="PWA92397.1"/>
    <property type="molecule type" value="Genomic_DNA"/>
</dbReference>
<sequence length="79" mass="8798">MQSTSKTYNEGDSEPDHWYEFNGFEVSDHIFAPVQGSGSDYVDYEGFGEEIKEGDDCHGYGYIEGVVEQSSDADLDVIC</sequence>
<keyword evidence="2" id="KW-1185">Reference proteome</keyword>
<dbReference type="AlphaFoldDB" id="A0A2U1Q341"/>
<name>A0A2U1Q341_ARTAN</name>
<protein>
    <submittedName>
        <fullName evidence="1">Uncharacterized protein</fullName>
    </submittedName>
</protein>
<evidence type="ECO:0000313" key="1">
    <source>
        <dbReference type="EMBL" id="PWA92397.1"/>
    </source>
</evidence>
<proteinExistence type="predicted"/>
<comment type="caution">
    <text evidence="1">The sequence shown here is derived from an EMBL/GenBank/DDBJ whole genome shotgun (WGS) entry which is preliminary data.</text>
</comment>